<gene>
    <name evidence="9" type="ORF">A3H64_00575</name>
</gene>
<dbReference type="Gene3D" id="3.30.420.340">
    <property type="entry name" value="UvrC, RNAse H endonuclease domain"/>
    <property type="match status" value="1"/>
</dbReference>
<keyword evidence="3" id="KW-0228">DNA excision</keyword>
<dbReference type="STRING" id="1802128.A3H64_00575"/>
<dbReference type="Gene3D" id="3.40.1440.10">
    <property type="entry name" value="GIY-YIG endonuclease"/>
    <property type="match status" value="1"/>
</dbReference>
<evidence type="ECO:0000256" key="2">
    <source>
        <dbReference type="ARBA" id="ARBA00022763"/>
    </source>
</evidence>
<evidence type="ECO:0000313" key="10">
    <source>
        <dbReference type="Proteomes" id="UP000178186"/>
    </source>
</evidence>
<feature type="domain" description="UvrC family homology region profile" evidence="8">
    <location>
        <begin position="291"/>
        <end position="392"/>
    </location>
</feature>
<keyword evidence="1" id="KW-0963">Cytoplasm</keyword>
<dbReference type="InterPro" id="IPR000305">
    <property type="entry name" value="GIY-YIG_endonuc"/>
</dbReference>
<dbReference type="AlphaFoldDB" id="A0A1G2GWH1"/>
<dbReference type="EMBL" id="MHNY01000043">
    <property type="protein sequence ID" value="OGZ54555.1"/>
    <property type="molecule type" value="Genomic_DNA"/>
</dbReference>
<dbReference type="CDD" id="cd10434">
    <property type="entry name" value="GIY-YIG_UvrC_Cho"/>
    <property type="match status" value="1"/>
</dbReference>
<accession>A0A1G2GWH1</accession>
<dbReference type="InterPro" id="IPR038476">
    <property type="entry name" value="UvrC_RNase_H_dom_sf"/>
</dbReference>
<evidence type="ECO:0000256" key="5">
    <source>
        <dbReference type="ARBA" id="ARBA00023204"/>
    </source>
</evidence>
<protein>
    <recommendedName>
        <fullName evidence="11">Excinuclease ABC subunit C</fullName>
    </recommendedName>
</protein>
<evidence type="ECO:0000256" key="1">
    <source>
        <dbReference type="ARBA" id="ARBA00022490"/>
    </source>
</evidence>
<name>A0A1G2GWH1_9BACT</name>
<dbReference type="GO" id="GO:0009380">
    <property type="term" value="C:excinuclease repair complex"/>
    <property type="evidence" value="ECO:0007669"/>
    <property type="project" value="TreeGrafter"/>
</dbReference>
<organism evidence="9 10">
    <name type="scientific">Candidatus Ryanbacteria bacterium RIFCSPLOWO2_02_FULL_45_11c</name>
    <dbReference type="NCBI Taxonomy" id="1802128"/>
    <lineage>
        <taxon>Bacteria</taxon>
        <taxon>Candidatus Ryaniibacteriota</taxon>
    </lineage>
</organism>
<dbReference type="InterPro" id="IPR001162">
    <property type="entry name" value="UvrC_RNase_H_dom"/>
</dbReference>
<dbReference type="InterPro" id="IPR036876">
    <property type="entry name" value="UVR_dom_sf"/>
</dbReference>
<dbReference type="SUPFAM" id="SSF82771">
    <property type="entry name" value="GIY-YIG endonuclease"/>
    <property type="match status" value="1"/>
</dbReference>
<dbReference type="Pfam" id="PF01541">
    <property type="entry name" value="GIY-YIG"/>
    <property type="match status" value="1"/>
</dbReference>
<evidence type="ECO:0000259" key="6">
    <source>
        <dbReference type="PROSITE" id="PS50151"/>
    </source>
</evidence>
<evidence type="ECO:0000256" key="3">
    <source>
        <dbReference type="ARBA" id="ARBA00022769"/>
    </source>
</evidence>
<evidence type="ECO:0000259" key="7">
    <source>
        <dbReference type="PROSITE" id="PS50164"/>
    </source>
</evidence>
<dbReference type="InterPro" id="IPR035901">
    <property type="entry name" value="GIY-YIG_endonuc_sf"/>
</dbReference>
<dbReference type="SMART" id="SM00465">
    <property type="entry name" value="GIYc"/>
    <property type="match status" value="1"/>
</dbReference>
<dbReference type="Pfam" id="PF08459">
    <property type="entry name" value="UvrC_RNaseH_dom"/>
    <property type="match status" value="1"/>
</dbReference>
<dbReference type="PANTHER" id="PTHR30562">
    <property type="entry name" value="UVRC/OXIDOREDUCTASE"/>
    <property type="match status" value="1"/>
</dbReference>
<dbReference type="InterPro" id="IPR050066">
    <property type="entry name" value="UvrABC_protein_C"/>
</dbReference>
<keyword evidence="4" id="KW-0267">Excision nuclease</keyword>
<dbReference type="PANTHER" id="PTHR30562:SF1">
    <property type="entry name" value="UVRABC SYSTEM PROTEIN C"/>
    <property type="match status" value="1"/>
</dbReference>
<evidence type="ECO:0000259" key="8">
    <source>
        <dbReference type="PROSITE" id="PS50165"/>
    </source>
</evidence>
<dbReference type="PROSITE" id="PS50164">
    <property type="entry name" value="GIY_YIG"/>
    <property type="match status" value="1"/>
</dbReference>
<dbReference type="FunFam" id="3.40.1440.10:FF:000001">
    <property type="entry name" value="UvrABC system protein C"/>
    <property type="match status" value="1"/>
</dbReference>
<keyword evidence="2" id="KW-0227">DNA damage</keyword>
<dbReference type="GO" id="GO:0009381">
    <property type="term" value="F:excinuclease ABC activity"/>
    <property type="evidence" value="ECO:0007669"/>
    <property type="project" value="InterPro"/>
</dbReference>
<feature type="domain" description="UVR" evidence="6">
    <location>
        <begin position="240"/>
        <end position="275"/>
    </location>
</feature>
<evidence type="ECO:0008006" key="11">
    <source>
        <dbReference type="Google" id="ProtNLM"/>
    </source>
</evidence>
<feature type="domain" description="GIY-YIG" evidence="7">
    <location>
        <begin position="38"/>
        <end position="117"/>
    </location>
</feature>
<dbReference type="PROSITE" id="PS50151">
    <property type="entry name" value="UVR"/>
    <property type="match status" value="1"/>
</dbReference>
<dbReference type="Proteomes" id="UP000178186">
    <property type="component" value="Unassembled WGS sequence"/>
</dbReference>
<evidence type="ECO:0000256" key="4">
    <source>
        <dbReference type="ARBA" id="ARBA00022881"/>
    </source>
</evidence>
<reference evidence="9 10" key="1">
    <citation type="journal article" date="2016" name="Nat. Commun.">
        <title>Thousands of microbial genomes shed light on interconnected biogeochemical processes in an aquifer system.</title>
        <authorList>
            <person name="Anantharaman K."/>
            <person name="Brown C.T."/>
            <person name="Hug L.A."/>
            <person name="Sharon I."/>
            <person name="Castelle C.J."/>
            <person name="Probst A.J."/>
            <person name="Thomas B.C."/>
            <person name="Singh A."/>
            <person name="Wilkins M.J."/>
            <person name="Karaoz U."/>
            <person name="Brodie E.L."/>
            <person name="Williams K.H."/>
            <person name="Hubbard S.S."/>
            <person name="Banfield J.F."/>
        </authorList>
    </citation>
    <scope>NUCLEOTIDE SEQUENCE [LARGE SCALE GENOMIC DNA]</scope>
</reference>
<dbReference type="InterPro" id="IPR001943">
    <property type="entry name" value="UVR_dom"/>
</dbReference>
<evidence type="ECO:0000313" key="9">
    <source>
        <dbReference type="EMBL" id="OGZ54555.1"/>
    </source>
</evidence>
<comment type="caution">
    <text evidence="9">The sequence shown here is derived from an EMBL/GenBank/DDBJ whole genome shotgun (WGS) entry which is preliminary data.</text>
</comment>
<dbReference type="SUPFAM" id="SSF46600">
    <property type="entry name" value="C-terminal UvrC-binding domain of UvrB"/>
    <property type="match status" value="1"/>
</dbReference>
<dbReference type="GO" id="GO:0006289">
    <property type="term" value="P:nucleotide-excision repair"/>
    <property type="evidence" value="ECO:0007669"/>
    <property type="project" value="InterPro"/>
</dbReference>
<keyword evidence="5" id="KW-0234">DNA repair</keyword>
<dbReference type="PROSITE" id="PS50165">
    <property type="entry name" value="UVRC"/>
    <property type="match status" value="1"/>
</dbReference>
<proteinExistence type="predicted"/>
<sequence>MYLQKHYNKTSILARYSVEAYNERMSVPFSSMRDSIPQTPGVYFFRDRENSILYIGKAANLRSRLSSYFLASAPLEAAKRRMLREAERITWQKTETEIGALLLEASLIKKHVPPYNIVMRDDKQYLFVGFTKERFERIFFTHQPISHGTRNLKLETQEKKAEYIGPFTESALVKKLLRSLRKTFPYCTCKTNHARVCQRGELGLCIKICCQKNYNATQDEQTTYVKNIRFLKNMLQGKQKQLLRCLHADMNHASKRQEFETAARLRNYAYAIERIFEHHSPLKKEYIVENQKGLHELRLLLKLPAYPKRIEGYDISNIQGTYAVGSMIVFTDGVADKNAYRKFRIQSVKGINDTAMMCEVLTRRLKHNDWPLPDVMLIDGGRGQLNAALNAVSTSQLAPGTPSIISIAKREEELYTPDRKIPFKLQEMPTSLLYLLQQIRNESHWFAISYYRKQHRKYLTAGQDSSKK</sequence>
<dbReference type="InterPro" id="IPR047296">
    <property type="entry name" value="GIY-YIG_UvrC_Cho"/>
</dbReference>